<feature type="transmembrane region" description="Helical" evidence="4">
    <location>
        <begin position="35"/>
        <end position="54"/>
    </location>
</feature>
<name>A0A840E2B1_9BACT</name>
<sequence length="428" mass="47278">MQQDVTTAGPLQSERSPEVREVIGTPAGWVARNGTLLLVVIVLALGTFAALYTYPTTLVGEMVLTTVDPPRRLLARQDMEIQRVLVADRDTVSVGQTLIVASNGSARFEHVLYLEDQLIEHRGDDAPGLLDLNIPPTLVLGPIQESVYNFQDMQEVYRNLSIRRLDAFTSRELQTMIANAEREVVQLRNLQRALEQQLIQTRTALEAEVQLQQEGLGSADELAQAKQRLDRAEENLQRNTGNLRSVSFSIELMRNQIESYRSGRQGSTTQTASELKEAYQALQRTVATWKRDFTVVSPVSGTVVLQPDVREDNFLLKETMVATVLPLNAGNTIGVMKLHIRGSGKVSVGQRVVVQFPSWPSLEYGSVAGTVASVGVIPDGEYLTVEVTFPNGLLSSTGYRIESTPFMQGEATIIVERKSLIARLLNFG</sequence>
<keyword evidence="6" id="KW-1185">Reference proteome</keyword>
<protein>
    <submittedName>
        <fullName evidence="5">Biotin carboxyl carrier protein</fullName>
    </submittedName>
</protein>
<comment type="caution">
    <text evidence="5">The sequence shown here is derived from an EMBL/GenBank/DDBJ whole genome shotgun (WGS) entry which is preliminary data.</text>
</comment>
<proteinExistence type="predicted"/>
<dbReference type="PANTHER" id="PTHR32347:SF23">
    <property type="entry name" value="BLL5650 PROTEIN"/>
    <property type="match status" value="1"/>
</dbReference>
<comment type="subcellular location">
    <subcellularLocation>
        <location evidence="1">Cell envelope</location>
    </subcellularLocation>
</comment>
<evidence type="ECO:0000313" key="5">
    <source>
        <dbReference type="EMBL" id="MBB4077882.1"/>
    </source>
</evidence>
<dbReference type="GO" id="GO:0030313">
    <property type="term" value="C:cell envelope"/>
    <property type="evidence" value="ECO:0007669"/>
    <property type="project" value="UniProtKB-SubCell"/>
</dbReference>
<feature type="coiled-coil region" evidence="3">
    <location>
        <begin position="170"/>
        <end position="242"/>
    </location>
</feature>
<dbReference type="RefSeq" id="WP_183494120.1">
    <property type="nucleotide sequence ID" value="NZ_JACIFF010000001.1"/>
</dbReference>
<evidence type="ECO:0000313" key="6">
    <source>
        <dbReference type="Proteomes" id="UP000576209"/>
    </source>
</evidence>
<keyword evidence="4" id="KW-1133">Transmembrane helix</keyword>
<gene>
    <name evidence="5" type="ORF">GGR28_000483</name>
</gene>
<dbReference type="InterPro" id="IPR050465">
    <property type="entry name" value="UPF0194_transport"/>
</dbReference>
<organism evidence="5 6">
    <name type="scientific">Neolewinella aquimaris</name>
    <dbReference type="NCBI Taxonomy" id="1835722"/>
    <lineage>
        <taxon>Bacteria</taxon>
        <taxon>Pseudomonadati</taxon>
        <taxon>Bacteroidota</taxon>
        <taxon>Saprospiria</taxon>
        <taxon>Saprospirales</taxon>
        <taxon>Lewinellaceae</taxon>
        <taxon>Neolewinella</taxon>
    </lineage>
</organism>
<evidence type="ECO:0000256" key="4">
    <source>
        <dbReference type="SAM" id="Phobius"/>
    </source>
</evidence>
<dbReference type="PANTHER" id="PTHR32347">
    <property type="entry name" value="EFFLUX SYSTEM COMPONENT YKNX-RELATED"/>
    <property type="match status" value="1"/>
</dbReference>
<keyword evidence="4" id="KW-0812">Transmembrane</keyword>
<dbReference type="AlphaFoldDB" id="A0A840E2B1"/>
<keyword evidence="2 3" id="KW-0175">Coiled coil</keyword>
<accession>A0A840E2B1</accession>
<reference evidence="5 6" key="1">
    <citation type="submission" date="2020-08" db="EMBL/GenBank/DDBJ databases">
        <title>Genomic Encyclopedia of Type Strains, Phase IV (KMG-IV): sequencing the most valuable type-strain genomes for metagenomic binning, comparative biology and taxonomic classification.</title>
        <authorList>
            <person name="Goeker M."/>
        </authorList>
    </citation>
    <scope>NUCLEOTIDE SEQUENCE [LARGE SCALE GENOMIC DNA]</scope>
    <source>
        <strain evidence="5 6">DSM 105137</strain>
    </source>
</reference>
<dbReference type="Proteomes" id="UP000576209">
    <property type="component" value="Unassembled WGS sequence"/>
</dbReference>
<evidence type="ECO:0000256" key="3">
    <source>
        <dbReference type="SAM" id="Coils"/>
    </source>
</evidence>
<dbReference type="EMBL" id="JACIFF010000001">
    <property type="protein sequence ID" value="MBB4077882.1"/>
    <property type="molecule type" value="Genomic_DNA"/>
</dbReference>
<keyword evidence="4" id="KW-0472">Membrane</keyword>
<evidence type="ECO:0000256" key="1">
    <source>
        <dbReference type="ARBA" id="ARBA00004196"/>
    </source>
</evidence>
<evidence type="ECO:0000256" key="2">
    <source>
        <dbReference type="ARBA" id="ARBA00023054"/>
    </source>
</evidence>